<accession>A0A543DKX6</accession>
<dbReference type="OrthoDB" id="3399550at2"/>
<keyword evidence="2" id="KW-1185">Reference proteome</keyword>
<protein>
    <submittedName>
        <fullName evidence="1">Uncharacterized protein</fullName>
    </submittedName>
</protein>
<evidence type="ECO:0000313" key="1">
    <source>
        <dbReference type="EMBL" id="TQM09990.1"/>
    </source>
</evidence>
<dbReference type="AlphaFoldDB" id="A0A543DKX6"/>
<organism evidence="1 2">
    <name type="scientific">Pseudonocardia kunmingensis</name>
    <dbReference type="NCBI Taxonomy" id="630975"/>
    <lineage>
        <taxon>Bacteria</taxon>
        <taxon>Bacillati</taxon>
        <taxon>Actinomycetota</taxon>
        <taxon>Actinomycetes</taxon>
        <taxon>Pseudonocardiales</taxon>
        <taxon>Pseudonocardiaceae</taxon>
        <taxon>Pseudonocardia</taxon>
    </lineage>
</organism>
<sequence>MTCTVLVADDDRAIRESLARVGGPATVVRSGVLVGIAYLAGDRFSEHLTARPWLLAGLRSE</sequence>
<gene>
    <name evidence="1" type="ORF">FB558_5769</name>
</gene>
<name>A0A543DKX6_9PSEU</name>
<dbReference type="EMBL" id="VFPA01000003">
    <property type="protein sequence ID" value="TQM09990.1"/>
    <property type="molecule type" value="Genomic_DNA"/>
</dbReference>
<evidence type="ECO:0000313" key="2">
    <source>
        <dbReference type="Proteomes" id="UP000315677"/>
    </source>
</evidence>
<reference evidence="1 2" key="1">
    <citation type="submission" date="2019-06" db="EMBL/GenBank/DDBJ databases">
        <title>Sequencing the genomes of 1000 actinobacteria strains.</title>
        <authorList>
            <person name="Klenk H.-P."/>
        </authorList>
    </citation>
    <scope>NUCLEOTIDE SEQUENCE [LARGE SCALE GENOMIC DNA]</scope>
    <source>
        <strain evidence="1 2">DSM 45301</strain>
    </source>
</reference>
<proteinExistence type="predicted"/>
<dbReference type="RefSeq" id="WP_142058508.1">
    <property type="nucleotide sequence ID" value="NZ_VFPA01000003.1"/>
</dbReference>
<comment type="caution">
    <text evidence="1">The sequence shown here is derived from an EMBL/GenBank/DDBJ whole genome shotgun (WGS) entry which is preliminary data.</text>
</comment>
<dbReference type="Proteomes" id="UP000315677">
    <property type="component" value="Unassembled WGS sequence"/>
</dbReference>